<feature type="transmembrane region" description="Helical" evidence="2">
    <location>
        <begin position="210"/>
        <end position="228"/>
    </location>
</feature>
<dbReference type="OrthoDB" id="3202607at2759"/>
<reference evidence="3 4" key="1">
    <citation type="journal article" date="2014" name="BMC Genomics">
        <title>Genome and secretome analysis of the hemibiotrophic fungal pathogen, Moniliophthora roreri, which causes frosty pod rot disease of cacao: mechanisms of the biotrophic and necrotrophic phases.</title>
        <authorList>
            <person name="Meinhardt L.W."/>
            <person name="Costa G.G.L."/>
            <person name="Thomazella D.P.T."/>
            <person name="Teixeira P.J.P.L."/>
            <person name="Carazzolle M.F."/>
            <person name="Schuster S.C."/>
            <person name="Carlson J.E."/>
            <person name="Guiltinan M.J."/>
            <person name="Mieczkowski P."/>
            <person name="Farmer A."/>
            <person name="Ramaraj T."/>
            <person name="Crozier J."/>
            <person name="Davis R.E."/>
            <person name="Shao J."/>
            <person name="Melnick R.L."/>
            <person name="Pereira G.A.G."/>
            <person name="Bailey B.A."/>
        </authorList>
    </citation>
    <scope>NUCLEOTIDE SEQUENCE [LARGE SCALE GENOMIC DNA]</scope>
    <source>
        <strain evidence="3 4">MCA 2997</strain>
    </source>
</reference>
<feature type="transmembrane region" description="Helical" evidence="2">
    <location>
        <begin position="105"/>
        <end position="124"/>
    </location>
</feature>
<organism evidence="3 4">
    <name type="scientific">Moniliophthora roreri (strain MCA 2997)</name>
    <name type="common">Cocoa frosty pod rot fungus</name>
    <name type="synonym">Crinipellis roreri</name>
    <dbReference type="NCBI Taxonomy" id="1381753"/>
    <lineage>
        <taxon>Eukaryota</taxon>
        <taxon>Fungi</taxon>
        <taxon>Dikarya</taxon>
        <taxon>Basidiomycota</taxon>
        <taxon>Agaricomycotina</taxon>
        <taxon>Agaricomycetes</taxon>
        <taxon>Agaricomycetidae</taxon>
        <taxon>Agaricales</taxon>
        <taxon>Marasmiineae</taxon>
        <taxon>Marasmiaceae</taxon>
        <taxon>Moniliophthora</taxon>
    </lineage>
</organism>
<dbReference type="Proteomes" id="UP000017559">
    <property type="component" value="Unassembled WGS sequence"/>
</dbReference>
<dbReference type="AlphaFoldDB" id="V2XP25"/>
<dbReference type="EMBL" id="AWSO01002619">
    <property type="protein sequence ID" value="ESK81214.1"/>
    <property type="molecule type" value="Genomic_DNA"/>
</dbReference>
<feature type="compositionally biased region" description="Polar residues" evidence="1">
    <location>
        <begin position="244"/>
        <end position="254"/>
    </location>
</feature>
<dbReference type="Gene3D" id="3.60.130.30">
    <property type="match status" value="1"/>
</dbReference>
<sequence length="350" mass="40403">MSSHNEDILQRFRQDKATKAVVWAIDYYFQAYFPQLWNLYSNILNKIYVDNPDLKCHFKNCMFAGYTLNFEHVNTYRYHDYLNLLFKQCTILSLSDFNYKMGGHLVLWDLGLAFEFLLGCIMLIPSAMLEHSNVAIRPTENRSLFTLYSASGLFHWVHNGCMSDKDFAAHAPPDVLEGWNKHWDELLQVGLDILHVDSDLSSMPKMLKKSILASTLTITVCPTLFNLIRSAFFSMPQKHPETIPEQSQSVSGSSKENEAQKELTHQSSKMYQEHNSYLTQQVAHLQMQRRRADMSDKEKQAAKVKQAEYNRTYWLKLVESVILFSSTGCGSIGIERDSQRKPKRSKSTIS</sequence>
<dbReference type="KEGG" id="mrr:Moror_2251"/>
<name>V2XP25_MONRO</name>
<evidence type="ECO:0000313" key="4">
    <source>
        <dbReference type="Proteomes" id="UP000017559"/>
    </source>
</evidence>
<keyword evidence="2" id="KW-0812">Transmembrane</keyword>
<feature type="region of interest" description="Disordered" evidence="1">
    <location>
        <begin position="239"/>
        <end position="269"/>
    </location>
</feature>
<dbReference type="HOGENOM" id="CLU_792476_0_0_1"/>
<gene>
    <name evidence="3" type="ORF">Moror_2251</name>
</gene>
<evidence type="ECO:0000313" key="3">
    <source>
        <dbReference type="EMBL" id="ESK81214.1"/>
    </source>
</evidence>
<keyword evidence="2" id="KW-1133">Transmembrane helix</keyword>
<comment type="caution">
    <text evidence="3">The sequence shown here is derived from an EMBL/GenBank/DDBJ whole genome shotgun (WGS) entry which is preliminary data.</text>
</comment>
<protein>
    <submittedName>
        <fullName evidence="3">Uncharacterized protein</fullName>
    </submittedName>
</protein>
<keyword evidence="2" id="KW-0472">Membrane</keyword>
<accession>V2XP25</accession>
<evidence type="ECO:0000256" key="1">
    <source>
        <dbReference type="SAM" id="MobiDB-lite"/>
    </source>
</evidence>
<proteinExistence type="predicted"/>
<feature type="compositionally biased region" description="Basic and acidic residues" evidence="1">
    <location>
        <begin position="255"/>
        <end position="264"/>
    </location>
</feature>
<evidence type="ECO:0000256" key="2">
    <source>
        <dbReference type="SAM" id="Phobius"/>
    </source>
</evidence>
<keyword evidence="4" id="KW-1185">Reference proteome</keyword>